<reference evidence="4" key="1">
    <citation type="submission" date="2021-06" db="EMBL/GenBank/DDBJ databases">
        <title>Novel Mycoplasma species detected in California sea lions (Zalophus californianus) from the USA.</title>
        <authorList>
            <person name="Volokhov D.V."/>
            <person name="Furtak V.A."/>
            <person name="Zagorodnyaya T.A."/>
        </authorList>
    </citation>
    <scope>NUCLEOTIDE SEQUENCE [LARGE SCALE GENOMIC DNA]</scope>
    <source>
        <strain evidence="4">CSL 5346</strain>
    </source>
</reference>
<comment type="caution">
    <text evidence="4">The sequence shown here is derived from an EMBL/GenBank/DDBJ whole genome shotgun (WGS) entry which is preliminary data.</text>
</comment>
<dbReference type="EMBL" id="JAHMHH010000003">
    <property type="protein sequence ID" value="MBU4692502.1"/>
    <property type="molecule type" value="Genomic_DNA"/>
</dbReference>
<keyword evidence="2" id="KW-0503">Monooxygenase</keyword>
<evidence type="ECO:0000313" key="4">
    <source>
        <dbReference type="EMBL" id="MBU4692502.1"/>
    </source>
</evidence>
<dbReference type="PANTHER" id="PTHR30137">
    <property type="entry name" value="LUCIFERASE-LIKE MONOOXYGENASE"/>
    <property type="match status" value="1"/>
</dbReference>
<organism evidence="4 5">
    <name type="scientific">Mycoplasma zalophi</name>
    <dbReference type="NCBI Taxonomy" id="191287"/>
    <lineage>
        <taxon>Bacteria</taxon>
        <taxon>Bacillati</taxon>
        <taxon>Mycoplasmatota</taxon>
        <taxon>Mollicutes</taxon>
        <taxon>Mycoplasmataceae</taxon>
        <taxon>Mycoplasma</taxon>
    </lineage>
</organism>
<dbReference type="Pfam" id="PF00296">
    <property type="entry name" value="Bac_luciferase"/>
    <property type="match status" value="1"/>
</dbReference>
<sequence length="349" mass="39503">MEIELGISTFGETTVIEGQKEAISHDQRIRDMIEEVQLADKLGVDVYAIGEHHRKDFAVSAPEIVLAAAASSTKNIKLSSAVTVISSIDPIRVYQQYATIDAISNGRAEIMTGRGSFTESFPLFGYKLENYSELFDEKSKMLDAINENEILDWEGKFTQTVKNTGIYPRVANNKKLPIWVATGGTPESTYKIAKQGHFINYAIIWGNWEKWAALIEKYRTTAKEAGHKPEDIKVGTHSWGFIAETDKEAQDKYFYPTKLLVDQLATERPKWRPLTHEGYLHGLGEKRPFFVGSPETVAKKIIDFIEDLKIDRFLLHLPIGSLKHEDVMKAIELYGTKVIPIVKNHFKNK</sequence>
<dbReference type="InterPro" id="IPR022290">
    <property type="entry name" value="LLM_Atu2307-like"/>
</dbReference>
<keyword evidence="5" id="KW-1185">Reference proteome</keyword>
<dbReference type="RefSeq" id="WP_216489153.1">
    <property type="nucleotide sequence ID" value="NZ_JAHMHH010000003.1"/>
</dbReference>
<protein>
    <submittedName>
        <fullName evidence="4">LLM class flavin-dependent oxidoreductase</fullName>
    </submittedName>
</protein>
<feature type="domain" description="Luciferase-like" evidence="3">
    <location>
        <begin position="16"/>
        <end position="307"/>
    </location>
</feature>
<accession>A0ABS6DRD6</accession>
<keyword evidence="1" id="KW-0560">Oxidoreductase</keyword>
<gene>
    <name evidence="4" type="ORF">KQ875_02735</name>
</gene>
<name>A0ABS6DRD6_9MOLU</name>
<evidence type="ECO:0000313" key="5">
    <source>
        <dbReference type="Proteomes" id="UP000718793"/>
    </source>
</evidence>
<evidence type="ECO:0000259" key="3">
    <source>
        <dbReference type="Pfam" id="PF00296"/>
    </source>
</evidence>
<dbReference type="InterPro" id="IPR050766">
    <property type="entry name" value="Bact_Lucif_Oxidored"/>
</dbReference>
<dbReference type="InterPro" id="IPR011251">
    <property type="entry name" value="Luciferase-like_dom"/>
</dbReference>
<dbReference type="NCBIfam" id="TIGR03858">
    <property type="entry name" value="LLM_2I7G"/>
    <property type="match status" value="1"/>
</dbReference>
<dbReference type="Proteomes" id="UP000718793">
    <property type="component" value="Unassembled WGS sequence"/>
</dbReference>
<evidence type="ECO:0000256" key="1">
    <source>
        <dbReference type="ARBA" id="ARBA00023002"/>
    </source>
</evidence>
<evidence type="ECO:0000256" key="2">
    <source>
        <dbReference type="ARBA" id="ARBA00023033"/>
    </source>
</evidence>
<proteinExistence type="predicted"/>
<dbReference type="PANTHER" id="PTHR30137:SF8">
    <property type="entry name" value="BLR5498 PROTEIN"/>
    <property type="match status" value="1"/>
</dbReference>